<dbReference type="Proteomes" id="UP001054945">
    <property type="component" value="Unassembled WGS sequence"/>
</dbReference>
<comment type="caution">
    <text evidence="1">The sequence shown here is derived from an EMBL/GenBank/DDBJ whole genome shotgun (WGS) entry which is preliminary data.</text>
</comment>
<protein>
    <submittedName>
        <fullName evidence="1">Uncharacterized protein</fullName>
    </submittedName>
</protein>
<gene>
    <name evidence="1" type="ORF">CEXT_118611</name>
</gene>
<organism evidence="1 2">
    <name type="scientific">Caerostris extrusa</name>
    <name type="common">Bark spider</name>
    <name type="synonym">Caerostris bankana</name>
    <dbReference type="NCBI Taxonomy" id="172846"/>
    <lineage>
        <taxon>Eukaryota</taxon>
        <taxon>Metazoa</taxon>
        <taxon>Ecdysozoa</taxon>
        <taxon>Arthropoda</taxon>
        <taxon>Chelicerata</taxon>
        <taxon>Arachnida</taxon>
        <taxon>Araneae</taxon>
        <taxon>Araneomorphae</taxon>
        <taxon>Entelegynae</taxon>
        <taxon>Araneoidea</taxon>
        <taxon>Araneidae</taxon>
        <taxon>Caerostris</taxon>
    </lineage>
</organism>
<evidence type="ECO:0000313" key="1">
    <source>
        <dbReference type="EMBL" id="GIY19435.1"/>
    </source>
</evidence>
<dbReference type="AlphaFoldDB" id="A0AAV4RD81"/>
<sequence length="69" mass="7803">MYGQCEGTFGTTPCVYNGPPKQLQKDVPLMVISQQYNFLKSFCPELVIDDDPHVCCSTKTINNNKNQME</sequence>
<dbReference type="EMBL" id="BPLR01007755">
    <property type="protein sequence ID" value="GIY19435.1"/>
    <property type="molecule type" value="Genomic_DNA"/>
</dbReference>
<evidence type="ECO:0000313" key="2">
    <source>
        <dbReference type="Proteomes" id="UP001054945"/>
    </source>
</evidence>
<proteinExistence type="predicted"/>
<keyword evidence="2" id="KW-1185">Reference proteome</keyword>
<name>A0AAV4RD81_CAEEX</name>
<accession>A0AAV4RD81</accession>
<reference evidence="1 2" key="1">
    <citation type="submission" date="2021-06" db="EMBL/GenBank/DDBJ databases">
        <title>Caerostris extrusa draft genome.</title>
        <authorList>
            <person name="Kono N."/>
            <person name="Arakawa K."/>
        </authorList>
    </citation>
    <scope>NUCLEOTIDE SEQUENCE [LARGE SCALE GENOMIC DNA]</scope>
</reference>